<dbReference type="RefSeq" id="WP_381480397.1">
    <property type="nucleotide sequence ID" value="NZ_JBHTLT010000042.1"/>
</dbReference>
<reference evidence="3" key="1">
    <citation type="journal article" date="2019" name="Int. J. Syst. Evol. Microbiol.">
        <title>The Global Catalogue of Microorganisms (GCM) 10K type strain sequencing project: providing services to taxonomists for standard genome sequencing and annotation.</title>
        <authorList>
            <consortium name="The Broad Institute Genomics Platform"/>
            <consortium name="The Broad Institute Genome Sequencing Center for Infectious Disease"/>
            <person name="Wu L."/>
            <person name="Ma J."/>
        </authorList>
    </citation>
    <scope>NUCLEOTIDE SEQUENCE [LARGE SCALE GENOMIC DNA]</scope>
    <source>
        <strain evidence="3">CCUG 53915</strain>
    </source>
</reference>
<sequence length="114" mass="13357">MKAEKLLIVEGLSDKKRIQKVLSEQVAIICTNGTVSSYRVEELLYPFEGYDLYVFMDADDSGDKLRQLFIREYPEAIHLYTEHLYGQVEKTPLRKIAEILLRADFKVHPEFLLY</sequence>
<dbReference type="InterPro" id="IPR006171">
    <property type="entry name" value="TOPRIM_dom"/>
</dbReference>
<organism evidence="2 3">
    <name type="scientific">Sporosarcina contaminans</name>
    <dbReference type="NCBI Taxonomy" id="633403"/>
    <lineage>
        <taxon>Bacteria</taxon>
        <taxon>Bacillati</taxon>
        <taxon>Bacillota</taxon>
        <taxon>Bacilli</taxon>
        <taxon>Bacillales</taxon>
        <taxon>Caryophanaceae</taxon>
        <taxon>Sporosarcina</taxon>
    </lineage>
</organism>
<dbReference type="Gene3D" id="3.40.1360.10">
    <property type="match status" value="1"/>
</dbReference>
<dbReference type="Proteomes" id="UP001597231">
    <property type="component" value="Unassembled WGS sequence"/>
</dbReference>
<gene>
    <name evidence="2" type="ORF">ACFQ38_08715</name>
</gene>
<dbReference type="PANTHER" id="PTHR39156:SF2">
    <property type="entry name" value="DNA PRIMASE (BACTERIAL TYPE) AND SMALL PRIMASE-LIKE PROTEINS"/>
    <property type="match status" value="1"/>
</dbReference>
<proteinExistence type="predicted"/>
<name>A0ABW3TWW0_9BACL</name>
<dbReference type="SUPFAM" id="SSF110455">
    <property type="entry name" value="Toprim domain"/>
    <property type="match status" value="1"/>
</dbReference>
<protein>
    <recommendedName>
        <fullName evidence="1">Toprim domain-containing protein</fullName>
    </recommendedName>
</protein>
<dbReference type="PROSITE" id="PS50880">
    <property type="entry name" value="TOPRIM"/>
    <property type="match status" value="1"/>
</dbReference>
<evidence type="ECO:0000259" key="1">
    <source>
        <dbReference type="PROSITE" id="PS50880"/>
    </source>
</evidence>
<accession>A0ABW3TWW0</accession>
<evidence type="ECO:0000313" key="2">
    <source>
        <dbReference type="EMBL" id="MFD1205185.1"/>
    </source>
</evidence>
<feature type="domain" description="Toprim" evidence="1">
    <location>
        <begin position="4"/>
        <end position="85"/>
    </location>
</feature>
<keyword evidence="3" id="KW-1185">Reference proteome</keyword>
<dbReference type="EMBL" id="JBHTLT010000042">
    <property type="protein sequence ID" value="MFD1205185.1"/>
    <property type="molecule type" value="Genomic_DNA"/>
</dbReference>
<comment type="caution">
    <text evidence="2">The sequence shown here is derived from an EMBL/GenBank/DDBJ whole genome shotgun (WGS) entry which is preliminary data.</text>
</comment>
<dbReference type="PANTHER" id="PTHR39156">
    <property type="entry name" value="RIBONUCLEASE M5"/>
    <property type="match status" value="1"/>
</dbReference>
<evidence type="ECO:0000313" key="3">
    <source>
        <dbReference type="Proteomes" id="UP001597231"/>
    </source>
</evidence>